<evidence type="ECO:0000256" key="4">
    <source>
        <dbReference type="ARBA" id="ARBA00023136"/>
    </source>
</evidence>
<keyword evidence="2" id="KW-0812">Transmembrane</keyword>
<comment type="subcellular location">
    <subcellularLocation>
        <location evidence="1">Membrane</location>
        <topology evidence="1">Single-pass membrane protein</topology>
    </subcellularLocation>
</comment>
<evidence type="ECO:0000259" key="6">
    <source>
        <dbReference type="PROSITE" id="PS52015"/>
    </source>
</evidence>
<proteinExistence type="predicted"/>
<comment type="caution">
    <text evidence="7">The sequence shown here is derived from an EMBL/GenBank/DDBJ whole genome shotgun (WGS) entry which is preliminary data.</text>
</comment>
<dbReference type="NCBIfam" id="TIGR01352">
    <property type="entry name" value="tonB_Cterm"/>
    <property type="match status" value="1"/>
</dbReference>
<dbReference type="Pfam" id="PF03544">
    <property type="entry name" value="TonB_C"/>
    <property type="match status" value="1"/>
</dbReference>
<dbReference type="OrthoDB" id="8481327at2"/>
<dbReference type="GO" id="GO:0016020">
    <property type="term" value="C:membrane"/>
    <property type="evidence" value="ECO:0007669"/>
    <property type="project" value="UniProtKB-SubCell"/>
</dbReference>
<dbReference type="SUPFAM" id="SSF74653">
    <property type="entry name" value="TolA/TonB C-terminal domain"/>
    <property type="match status" value="1"/>
</dbReference>
<dbReference type="EMBL" id="VFIY01000018">
    <property type="protein sequence ID" value="TPD57773.1"/>
    <property type="molecule type" value="Genomic_DNA"/>
</dbReference>
<name>A0A501PBM2_9PROT</name>
<keyword evidence="8" id="KW-1185">Reference proteome</keyword>
<feature type="signal peptide" evidence="5">
    <location>
        <begin position="1"/>
        <end position="29"/>
    </location>
</feature>
<reference evidence="8" key="1">
    <citation type="submission" date="2019-06" db="EMBL/GenBank/DDBJ databases">
        <title>The complete genome of Emcibacter congregatus ZYLT.</title>
        <authorList>
            <person name="Zhao Z."/>
        </authorList>
    </citation>
    <scope>NUCLEOTIDE SEQUENCE [LARGE SCALE GENOMIC DNA]</scope>
    <source>
        <strain evidence="8">MCCC 1A06723</strain>
    </source>
</reference>
<dbReference type="InterPro" id="IPR006260">
    <property type="entry name" value="TonB/TolA_C"/>
</dbReference>
<feature type="domain" description="TonB C-terminal" evidence="6">
    <location>
        <begin position="34"/>
        <end position="125"/>
    </location>
</feature>
<accession>A0A501PBM2</accession>
<dbReference type="RefSeq" id="WP_139942089.1">
    <property type="nucleotide sequence ID" value="NZ_JBHSYP010000005.1"/>
</dbReference>
<evidence type="ECO:0000313" key="8">
    <source>
        <dbReference type="Proteomes" id="UP000319148"/>
    </source>
</evidence>
<evidence type="ECO:0000256" key="5">
    <source>
        <dbReference type="SAM" id="SignalP"/>
    </source>
</evidence>
<dbReference type="Proteomes" id="UP000319148">
    <property type="component" value="Unassembled WGS sequence"/>
</dbReference>
<keyword evidence="5" id="KW-0732">Signal</keyword>
<evidence type="ECO:0000313" key="7">
    <source>
        <dbReference type="EMBL" id="TPD57773.1"/>
    </source>
</evidence>
<keyword evidence="3" id="KW-1133">Transmembrane helix</keyword>
<dbReference type="Gene3D" id="3.30.1150.10">
    <property type="match status" value="1"/>
</dbReference>
<evidence type="ECO:0000256" key="1">
    <source>
        <dbReference type="ARBA" id="ARBA00004167"/>
    </source>
</evidence>
<dbReference type="GO" id="GO:0055085">
    <property type="term" value="P:transmembrane transport"/>
    <property type="evidence" value="ECO:0007669"/>
    <property type="project" value="InterPro"/>
</dbReference>
<feature type="chain" id="PRO_5021479254" evidence="5">
    <location>
        <begin position="30"/>
        <end position="125"/>
    </location>
</feature>
<dbReference type="InterPro" id="IPR037682">
    <property type="entry name" value="TonB_C"/>
</dbReference>
<evidence type="ECO:0000256" key="3">
    <source>
        <dbReference type="ARBA" id="ARBA00022989"/>
    </source>
</evidence>
<dbReference type="PROSITE" id="PS52015">
    <property type="entry name" value="TONB_CTD"/>
    <property type="match status" value="1"/>
</dbReference>
<gene>
    <name evidence="7" type="ORF">FIV46_16860</name>
</gene>
<dbReference type="AlphaFoldDB" id="A0A501PBM2"/>
<sequence>MVLSRLMKIIALMLTLGLFSAFGTVEANANDLKDWQVKLIKLVAKKQVYPRAAMEDELEGKAKVKIAFDRSGAITSHELVQSTGHDILDQEVENLVGRINPLPAPPASLGDDKLVIVLPLTWAIQ</sequence>
<organism evidence="7 8">
    <name type="scientific">Emcibacter nanhaiensis</name>
    <dbReference type="NCBI Taxonomy" id="1505037"/>
    <lineage>
        <taxon>Bacteria</taxon>
        <taxon>Pseudomonadati</taxon>
        <taxon>Pseudomonadota</taxon>
        <taxon>Alphaproteobacteria</taxon>
        <taxon>Emcibacterales</taxon>
        <taxon>Emcibacteraceae</taxon>
        <taxon>Emcibacter</taxon>
    </lineage>
</organism>
<protein>
    <submittedName>
        <fullName evidence="7">TonB family protein</fullName>
    </submittedName>
</protein>
<evidence type="ECO:0000256" key="2">
    <source>
        <dbReference type="ARBA" id="ARBA00022692"/>
    </source>
</evidence>
<keyword evidence="4" id="KW-0472">Membrane</keyword>